<evidence type="ECO:0000313" key="1">
    <source>
        <dbReference type="EMBL" id="SFU29625.1"/>
    </source>
</evidence>
<dbReference type="Proteomes" id="UP000182649">
    <property type="component" value="Unassembled WGS sequence"/>
</dbReference>
<dbReference type="AlphaFoldDB" id="A0A1I7F0C0"/>
<name>A0A1I7F0C0_9PROT</name>
<sequence>MILPNRQRNQVWERTKFYNLFSKMDLYCRNLETETSWQLMERRDFSLCDLSMLRISGAGCAFWHEVCPICPLTNCLT</sequence>
<accession>A0A1I7F0C0</accession>
<dbReference type="EMBL" id="FPBZ01000001">
    <property type="protein sequence ID" value="SFU29625.1"/>
    <property type="molecule type" value="Genomic_DNA"/>
</dbReference>
<protein>
    <submittedName>
        <fullName evidence="1">Uncharacterized protein</fullName>
    </submittedName>
</protein>
<proteinExistence type="predicted"/>
<organism evidence="1 2">
    <name type="scientific">Nitrosospira multiformis</name>
    <dbReference type="NCBI Taxonomy" id="1231"/>
    <lineage>
        <taxon>Bacteria</taxon>
        <taxon>Pseudomonadati</taxon>
        <taxon>Pseudomonadota</taxon>
        <taxon>Betaproteobacteria</taxon>
        <taxon>Nitrosomonadales</taxon>
        <taxon>Nitrosomonadaceae</taxon>
        <taxon>Nitrosospira</taxon>
    </lineage>
</organism>
<evidence type="ECO:0000313" key="2">
    <source>
        <dbReference type="Proteomes" id="UP000182649"/>
    </source>
</evidence>
<gene>
    <name evidence="1" type="ORF">SAMN05216417_1013</name>
</gene>
<reference evidence="1 2" key="1">
    <citation type="submission" date="2016-10" db="EMBL/GenBank/DDBJ databases">
        <authorList>
            <person name="de Groot N.N."/>
        </authorList>
    </citation>
    <scope>NUCLEOTIDE SEQUENCE [LARGE SCALE GENOMIC DNA]</scope>
    <source>
        <strain evidence="1 2">Nl14</strain>
    </source>
</reference>